<name>A0ABU1V936_9BURK</name>
<evidence type="ECO:0000259" key="2">
    <source>
        <dbReference type="Pfam" id="PF06527"/>
    </source>
</evidence>
<organism evidence="3 4">
    <name type="scientific">Hydrogenophaga laconesensis</name>
    <dbReference type="NCBI Taxonomy" id="1805971"/>
    <lineage>
        <taxon>Bacteria</taxon>
        <taxon>Pseudomonadati</taxon>
        <taxon>Pseudomonadota</taxon>
        <taxon>Betaproteobacteria</taxon>
        <taxon>Burkholderiales</taxon>
        <taxon>Comamonadaceae</taxon>
        <taxon>Hydrogenophaga</taxon>
    </lineage>
</organism>
<dbReference type="EMBL" id="JAVDWE010000003">
    <property type="protein sequence ID" value="MDR7093952.1"/>
    <property type="molecule type" value="Genomic_DNA"/>
</dbReference>
<dbReference type="InterPro" id="IPR009492">
    <property type="entry name" value="TniQ"/>
</dbReference>
<comment type="caution">
    <text evidence="3">The sequence shown here is derived from an EMBL/GenBank/DDBJ whole genome shotgun (WGS) entry which is preliminary data.</text>
</comment>
<sequence length="400" mass="43977">MRYLLQRPLPDEILTSALVRTCVQFDVAIKPLLNAIGVNPGSPGFFHMSKIAAYAQVFRMDPTDLLNQATVFPSLVAFQPGDRRMAFEMAATQGIAIPGVQLSALQSTTAFVPYRRLCSKCVRTDKARYGWAYWHVSHHLPGVTLCARHGTRLRETTLTTSSGRGRWSYQLPEVVDSTLPAARPGRFDLELNRLALGIQAGEVQLASDALPLRFYRCALERAGLVAEDRQVNASAARAWVAGHLQGLAGSSGLLRCDPSLAWVDLILRDRPGVPFAACKHLIIQAALASTERPAAATLNHKSTGFRGRPLGDLDVVKAAELDARIRMRLKSPARFTLQEEMEALGVWSAFRHSRHKYPALSKVVARHRAAMQRRKTRVIGVSGTGRRTDSSGATDEQHVT</sequence>
<feature type="region of interest" description="Disordered" evidence="1">
    <location>
        <begin position="374"/>
        <end position="400"/>
    </location>
</feature>
<keyword evidence="4" id="KW-1185">Reference proteome</keyword>
<evidence type="ECO:0000256" key="1">
    <source>
        <dbReference type="SAM" id="MobiDB-lite"/>
    </source>
</evidence>
<dbReference type="RefSeq" id="WP_204732192.1">
    <property type="nucleotide sequence ID" value="NZ_JAVDWE010000003.1"/>
</dbReference>
<dbReference type="Pfam" id="PF06527">
    <property type="entry name" value="TniQ"/>
    <property type="match status" value="1"/>
</dbReference>
<evidence type="ECO:0000313" key="3">
    <source>
        <dbReference type="EMBL" id="MDR7093952.1"/>
    </source>
</evidence>
<gene>
    <name evidence="3" type="ORF">J2X09_001684</name>
</gene>
<evidence type="ECO:0000313" key="4">
    <source>
        <dbReference type="Proteomes" id="UP001265550"/>
    </source>
</evidence>
<dbReference type="Proteomes" id="UP001265550">
    <property type="component" value="Unassembled WGS sequence"/>
</dbReference>
<feature type="domain" description="TniQ" evidence="2">
    <location>
        <begin position="7"/>
        <end position="153"/>
    </location>
</feature>
<reference evidence="3 4" key="1">
    <citation type="submission" date="2023-07" db="EMBL/GenBank/DDBJ databases">
        <title>Sorghum-associated microbial communities from plants grown in Nebraska, USA.</title>
        <authorList>
            <person name="Schachtman D."/>
        </authorList>
    </citation>
    <scope>NUCLEOTIDE SEQUENCE [LARGE SCALE GENOMIC DNA]</scope>
    <source>
        <strain evidence="3 4">BE240</strain>
    </source>
</reference>
<protein>
    <recommendedName>
        <fullName evidence="2">TniQ domain-containing protein</fullName>
    </recommendedName>
</protein>
<proteinExistence type="predicted"/>
<accession>A0ABU1V936</accession>